<dbReference type="Gene3D" id="2.80.10.50">
    <property type="match status" value="1"/>
</dbReference>
<comment type="catalytic activity">
    <reaction evidence="13 14">
        <text>a di-trans,poly-cis-dolichyl beta-D-mannosyl phosphate + L-seryl-[protein] = 3-O-(alpha-D-mannosyl)-L-seryl-[protein] + a di-trans,poly-cis-dolichyl phosphate + H(+)</text>
        <dbReference type="Rhea" id="RHEA:17377"/>
        <dbReference type="Rhea" id="RHEA-COMP:9863"/>
        <dbReference type="Rhea" id="RHEA-COMP:13546"/>
        <dbReference type="Rhea" id="RHEA-COMP:19498"/>
        <dbReference type="Rhea" id="RHEA-COMP:19501"/>
        <dbReference type="ChEBI" id="CHEBI:15378"/>
        <dbReference type="ChEBI" id="CHEBI:29999"/>
        <dbReference type="ChEBI" id="CHEBI:57683"/>
        <dbReference type="ChEBI" id="CHEBI:58211"/>
        <dbReference type="ChEBI" id="CHEBI:137321"/>
        <dbReference type="EC" id="2.4.1.109"/>
    </reaction>
</comment>
<feature type="transmembrane region" description="Helical" evidence="14">
    <location>
        <begin position="562"/>
        <end position="583"/>
    </location>
</feature>
<feature type="transmembrane region" description="Helical" evidence="14">
    <location>
        <begin position="634"/>
        <end position="653"/>
    </location>
</feature>
<evidence type="ECO:0000256" key="2">
    <source>
        <dbReference type="ARBA" id="ARBA00004922"/>
    </source>
</evidence>
<comment type="similarity">
    <text evidence="3 14">Belongs to the glycosyltransferase 39 family.</text>
</comment>
<feature type="transmembrane region" description="Helical" evidence="14">
    <location>
        <begin position="604"/>
        <end position="622"/>
    </location>
</feature>
<dbReference type="GO" id="GO:0004169">
    <property type="term" value="F:dolichyl-phosphate-mannose-protein mannosyltransferase activity"/>
    <property type="evidence" value="ECO:0007669"/>
    <property type="project" value="UniProtKB-UniRule"/>
</dbReference>
<gene>
    <name evidence="16" type="ORF">BS47DRAFT_1376919</name>
</gene>
<evidence type="ECO:0000256" key="10">
    <source>
        <dbReference type="ARBA" id="ARBA00022989"/>
    </source>
</evidence>
<feature type="domain" description="MIR" evidence="15">
    <location>
        <begin position="304"/>
        <end position="364"/>
    </location>
</feature>
<dbReference type="CDD" id="cd23285">
    <property type="entry name" value="beta-trefoil_MIR_PMT4-like"/>
    <property type="match status" value="1"/>
</dbReference>
<organism evidence="16 17">
    <name type="scientific">Hydnum rufescens UP504</name>
    <dbReference type="NCBI Taxonomy" id="1448309"/>
    <lineage>
        <taxon>Eukaryota</taxon>
        <taxon>Fungi</taxon>
        <taxon>Dikarya</taxon>
        <taxon>Basidiomycota</taxon>
        <taxon>Agaricomycotina</taxon>
        <taxon>Agaricomycetes</taxon>
        <taxon>Cantharellales</taxon>
        <taxon>Hydnaceae</taxon>
        <taxon>Hydnum</taxon>
    </lineage>
</organism>
<feature type="transmembrane region" description="Helical" evidence="14">
    <location>
        <begin position="684"/>
        <end position="706"/>
    </location>
</feature>
<evidence type="ECO:0000256" key="12">
    <source>
        <dbReference type="ARBA" id="ARBA00045085"/>
    </source>
</evidence>
<comment type="subcellular location">
    <subcellularLocation>
        <location evidence="1 14">Endoplasmic reticulum membrane</location>
        <topology evidence="1 14">Multi-pass membrane protein</topology>
    </subcellularLocation>
</comment>
<evidence type="ECO:0000256" key="8">
    <source>
        <dbReference type="ARBA" id="ARBA00022737"/>
    </source>
</evidence>
<keyword evidence="8" id="KW-0677">Repeat</keyword>
<dbReference type="AlphaFoldDB" id="A0A9P6AXN4"/>
<evidence type="ECO:0000256" key="1">
    <source>
        <dbReference type="ARBA" id="ARBA00004477"/>
    </source>
</evidence>
<feature type="transmembrane region" description="Helical" evidence="14">
    <location>
        <begin position="197"/>
        <end position="230"/>
    </location>
</feature>
<evidence type="ECO:0000256" key="13">
    <source>
        <dbReference type="ARBA" id="ARBA00045102"/>
    </source>
</evidence>
<dbReference type="Pfam" id="PF16192">
    <property type="entry name" value="PMT_4TMC"/>
    <property type="match status" value="1"/>
</dbReference>
<dbReference type="InterPro" id="IPR016093">
    <property type="entry name" value="MIR_motif"/>
</dbReference>
<feature type="domain" description="MIR" evidence="15">
    <location>
        <begin position="373"/>
        <end position="430"/>
    </location>
</feature>
<dbReference type="SUPFAM" id="SSF82109">
    <property type="entry name" value="MIR domain"/>
    <property type="match status" value="1"/>
</dbReference>
<protein>
    <recommendedName>
        <fullName evidence="4 14">Dolichyl-phosphate-mannose--protein mannosyltransferase</fullName>
        <ecNumber evidence="4 14">2.4.1.109</ecNumber>
    </recommendedName>
</protein>
<proteinExistence type="inferred from homology"/>
<dbReference type="InterPro" id="IPR003342">
    <property type="entry name" value="ArnT-like_N"/>
</dbReference>
<dbReference type="Pfam" id="PF02366">
    <property type="entry name" value="PMT"/>
    <property type="match status" value="1"/>
</dbReference>
<name>A0A9P6AXN4_9AGAM</name>
<comment type="catalytic activity">
    <reaction evidence="12 14">
        <text>a di-trans,poly-cis-dolichyl beta-D-mannosyl phosphate + L-threonyl-[protein] = 3-O-(alpha-D-mannosyl)-L-threonyl-[protein] + a di-trans,poly-cis-dolichyl phosphate + H(+)</text>
        <dbReference type="Rhea" id="RHEA:53396"/>
        <dbReference type="Rhea" id="RHEA-COMP:11060"/>
        <dbReference type="Rhea" id="RHEA-COMP:13547"/>
        <dbReference type="Rhea" id="RHEA-COMP:19498"/>
        <dbReference type="Rhea" id="RHEA-COMP:19501"/>
        <dbReference type="ChEBI" id="CHEBI:15378"/>
        <dbReference type="ChEBI" id="CHEBI:30013"/>
        <dbReference type="ChEBI" id="CHEBI:57683"/>
        <dbReference type="ChEBI" id="CHEBI:58211"/>
        <dbReference type="ChEBI" id="CHEBI:137323"/>
        <dbReference type="EC" id="2.4.1.109"/>
    </reaction>
</comment>
<feature type="transmembrane region" description="Helical" evidence="14">
    <location>
        <begin position="139"/>
        <end position="156"/>
    </location>
</feature>
<reference evidence="16" key="1">
    <citation type="journal article" date="2020" name="Nat. Commun.">
        <title>Large-scale genome sequencing of mycorrhizal fungi provides insights into the early evolution of symbiotic traits.</title>
        <authorList>
            <person name="Miyauchi S."/>
            <person name="Kiss E."/>
            <person name="Kuo A."/>
            <person name="Drula E."/>
            <person name="Kohler A."/>
            <person name="Sanchez-Garcia M."/>
            <person name="Morin E."/>
            <person name="Andreopoulos B."/>
            <person name="Barry K.W."/>
            <person name="Bonito G."/>
            <person name="Buee M."/>
            <person name="Carver A."/>
            <person name="Chen C."/>
            <person name="Cichocki N."/>
            <person name="Clum A."/>
            <person name="Culley D."/>
            <person name="Crous P.W."/>
            <person name="Fauchery L."/>
            <person name="Girlanda M."/>
            <person name="Hayes R.D."/>
            <person name="Keri Z."/>
            <person name="LaButti K."/>
            <person name="Lipzen A."/>
            <person name="Lombard V."/>
            <person name="Magnuson J."/>
            <person name="Maillard F."/>
            <person name="Murat C."/>
            <person name="Nolan M."/>
            <person name="Ohm R.A."/>
            <person name="Pangilinan J."/>
            <person name="Pereira M.F."/>
            <person name="Perotto S."/>
            <person name="Peter M."/>
            <person name="Pfister S."/>
            <person name="Riley R."/>
            <person name="Sitrit Y."/>
            <person name="Stielow J.B."/>
            <person name="Szollosi G."/>
            <person name="Zifcakova L."/>
            <person name="Stursova M."/>
            <person name="Spatafora J.W."/>
            <person name="Tedersoo L."/>
            <person name="Vaario L.M."/>
            <person name="Yamada A."/>
            <person name="Yan M."/>
            <person name="Wang P."/>
            <person name="Xu J."/>
            <person name="Bruns T."/>
            <person name="Baldrian P."/>
            <person name="Vilgalys R."/>
            <person name="Dunand C."/>
            <person name="Henrissat B."/>
            <person name="Grigoriev I.V."/>
            <person name="Hibbett D."/>
            <person name="Nagy L.G."/>
            <person name="Martin F.M."/>
        </authorList>
    </citation>
    <scope>NUCLEOTIDE SEQUENCE</scope>
    <source>
        <strain evidence="16">UP504</strain>
    </source>
</reference>
<evidence type="ECO:0000256" key="14">
    <source>
        <dbReference type="RuleBase" id="RU367007"/>
    </source>
</evidence>
<evidence type="ECO:0000256" key="4">
    <source>
        <dbReference type="ARBA" id="ARBA00012839"/>
    </source>
</evidence>
<keyword evidence="10 14" id="KW-1133">Transmembrane helix</keyword>
<evidence type="ECO:0000313" key="17">
    <source>
        <dbReference type="Proteomes" id="UP000886523"/>
    </source>
</evidence>
<keyword evidence="11 14" id="KW-0472">Membrane</keyword>
<evidence type="ECO:0000256" key="7">
    <source>
        <dbReference type="ARBA" id="ARBA00022692"/>
    </source>
</evidence>
<dbReference type="Pfam" id="PF02815">
    <property type="entry name" value="MIR"/>
    <property type="match status" value="1"/>
</dbReference>
<keyword evidence="5 14" id="KW-0328">Glycosyltransferase</keyword>
<comment type="pathway">
    <text evidence="2 14">Protein modification; protein glycosylation.</text>
</comment>
<dbReference type="Proteomes" id="UP000886523">
    <property type="component" value="Unassembled WGS sequence"/>
</dbReference>
<keyword evidence="9 14" id="KW-0256">Endoplasmic reticulum</keyword>
<accession>A0A9P6AXN4</accession>
<evidence type="ECO:0000313" key="16">
    <source>
        <dbReference type="EMBL" id="KAF9512686.1"/>
    </source>
</evidence>
<evidence type="ECO:0000256" key="9">
    <source>
        <dbReference type="ARBA" id="ARBA00022824"/>
    </source>
</evidence>
<evidence type="ECO:0000256" key="5">
    <source>
        <dbReference type="ARBA" id="ARBA00022676"/>
    </source>
</evidence>
<dbReference type="SMART" id="SM00472">
    <property type="entry name" value="MIR"/>
    <property type="match status" value="2"/>
</dbReference>
<dbReference type="PANTHER" id="PTHR10050:SF51">
    <property type="entry name" value="PROTEIN O-MANNOSYL-TRANSFERASE 1"/>
    <property type="match status" value="1"/>
</dbReference>
<evidence type="ECO:0000259" key="15">
    <source>
        <dbReference type="PROSITE" id="PS50919"/>
    </source>
</evidence>
<dbReference type="EC" id="2.4.1.109" evidence="4 14"/>
<dbReference type="PANTHER" id="PTHR10050">
    <property type="entry name" value="DOLICHYL-PHOSPHATE-MANNOSE--PROTEIN MANNOSYLTRANSFERASE"/>
    <property type="match status" value="1"/>
</dbReference>
<dbReference type="GO" id="GO:0005789">
    <property type="term" value="C:endoplasmic reticulum membrane"/>
    <property type="evidence" value="ECO:0007669"/>
    <property type="project" value="UniProtKB-SubCell"/>
</dbReference>
<keyword evidence="6 14" id="KW-0808">Transferase</keyword>
<evidence type="ECO:0000256" key="3">
    <source>
        <dbReference type="ARBA" id="ARBA00007222"/>
    </source>
</evidence>
<keyword evidence="17" id="KW-1185">Reference proteome</keyword>
<feature type="transmembrane region" description="Helical" evidence="14">
    <location>
        <begin position="251"/>
        <end position="272"/>
    </location>
</feature>
<evidence type="ECO:0000256" key="11">
    <source>
        <dbReference type="ARBA" id="ARBA00023136"/>
    </source>
</evidence>
<dbReference type="PROSITE" id="PS50919">
    <property type="entry name" value="MIR"/>
    <property type="match status" value="2"/>
</dbReference>
<evidence type="ECO:0000256" key="6">
    <source>
        <dbReference type="ARBA" id="ARBA00022679"/>
    </source>
</evidence>
<dbReference type="InterPro" id="IPR027005">
    <property type="entry name" value="PMT-like"/>
</dbReference>
<dbReference type="InterPro" id="IPR036300">
    <property type="entry name" value="MIR_dom_sf"/>
</dbReference>
<dbReference type="InterPro" id="IPR032421">
    <property type="entry name" value="PMT_4TMC"/>
</dbReference>
<dbReference type="OrthoDB" id="292747at2759"/>
<dbReference type="EMBL" id="MU128983">
    <property type="protein sequence ID" value="KAF9512686.1"/>
    <property type="molecule type" value="Genomic_DNA"/>
</dbReference>
<sequence>MVRKAPRDRIVSNPTVPNPFEDENISLIVGIALTFVAFLLRFYKLNHPDQVVFDEVHFGKFAAYYITREYYFDVHPPLAKMLLGAAGWFVGFDGKFDFEKIGDSYTQHHVPYVGMRALPAILGSLTVPIVYGIMRQTGFPIAIAAFSASLIVFDNAHITQTRLILLDAALVFFMALSLYAYIRFRKLRYSEYTTEWWLWLCSTGFFLACTLGCKMVGLFTFLTIGTAVLVDLWNILDYKKGLSMEQVWRHFFARALGLILLPFIVYLSFFWIHFKILKYSGTGDSFMSPAFQETLHGNELLLNSQEIRYYDTLTIKHRESKVFLHSHLERYPLRYDDGRISSQGQQVTGYPHNDTNNHWQVIPTKALPETGRGRVVRHNDIVQLLHVVTQSNLLTHDVASPLTPTNQEFTTFPRDDHSRYNDTLFQIVITDAHDGQAWKSKSALWTHSEPLPEWAFGQQEINGNKNAQERSATWYVDQIVEDETGEDLRNRTGVVEPKQVKSMSFFRKFGELQLLMLQHNAGLTASHPYASNPINWPFLLNGISFWTSNGEKQQIYLIGNPLGWWICVMGLSVFVGIVGADLMARRRNIKPIQKVIIPELRNRLLNSTGFFVSAWAFHYFPFYLMSRQLFVHHYLPAHLASTLVAGSVLNFVLTESIEYPISVARRGVTHLRPRMYTDFGIKGLAISAAVLVILVISFCFFAPLSYGTPGLSGEEVNRRRIISSWTLHFQSKEIDTTCVHKI</sequence>
<feature type="transmembrane region" description="Helical" evidence="14">
    <location>
        <begin position="113"/>
        <end position="133"/>
    </location>
</feature>
<comment type="function">
    <text evidence="14">Transfers mannose from Dol-P-mannose to Ser or Thr residues on proteins.</text>
</comment>
<feature type="transmembrane region" description="Helical" evidence="14">
    <location>
        <begin position="163"/>
        <end position="182"/>
    </location>
</feature>
<comment type="caution">
    <text evidence="16">The sequence shown here is derived from an EMBL/GenBank/DDBJ whole genome shotgun (WGS) entry which is preliminary data.</text>
</comment>
<keyword evidence="7 14" id="KW-0812">Transmembrane</keyword>